<dbReference type="Gene3D" id="3.30.70.3580">
    <property type="entry name" value="Antirestriction protein"/>
    <property type="match status" value="1"/>
</dbReference>
<name>A0A1B7HG97_9ENTR</name>
<proteinExistence type="inferred from homology"/>
<comment type="similarity">
    <text evidence="1">Belongs to the antirestriction protein family.</text>
</comment>
<reference evidence="2 3" key="1">
    <citation type="submission" date="2016-04" db="EMBL/GenBank/DDBJ databases">
        <title>ATOL: Assembling a taxonomically balanced genome-scale reconstruction of the evolutionary history of the Enterobacteriaceae.</title>
        <authorList>
            <person name="Plunkett G.III."/>
            <person name="Neeno-Eckwall E.C."/>
            <person name="Glasner J.D."/>
            <person name="Perna N.T."/>
        </authorList>
    </citation>
    <scope>NUCLEOTIDE SEQUENCE [LARGE SCALE GENOMIC DNA]</scope>
    <source>
        <strain evidence="2 3">ATCC 51607</strain>
    </source>
</reference>
<comment type="caution">
    <text evidence="2">The sequence shown here is derived from an EMBL/GenBank/DDBJ whole genome shotgun (WGS) entry which is preliminary data.</text>
</comment>
<dbReference type="EMBL" id="LXEO01000070">
    <property type="protein sequence ID" value="OAT14649.1"/>
    <property type="molecule type" value="Genomic_DNA"/>
</dbReference>
<dbReference type="RefSeq" id="WP_064556353.1">
    <property type="nucleotide sequence ID" value="NZ_LXEO01000070.1"/>
</dbReference>
<sequence length="168" mass="18574">MTTPAQTTQTDTAQVTRIEITDPRRRLAFVPRLFATALGESMAATFLRKHSDYDGGMWHFYEVPRGISGHVAAWTDMATTCPTGYIAPPDGTYQMTIPGNYFDAEVSADAAGIIATLSVLNQLCWKVFEMGSQYAQTCQGLIDRQDALKDYVSIINHPESSLIFRAID</sequence>
<evidence type="ECO:0000313" key="3">
    <source>
        <dbReference type="Proteomes" id="UP000078286"/>
    </source>
</evidence>
<organism evidence="2 3">
    <name type="scientific">Buttiauxella noackiae ATCC 51607</name>
    <dbReference type="NCBI Taxonomy" id="1354255"/>
    <lineage>
        <taxon>Bacteria</taxon>
        <taxon>Pseudomonadati</taxon>
        <taxon>Pseudomonadota</taxon>
        <taxon>Gammaproteobacteria</taxon>
        <taxon>Enterobacterales</taxon>
        <taxon>Enterobacteriaceae</taxon>
        <taxon>Buttiauxella</taxon>
    </lineage>
</organism>
<dbReference type="AlphaFoldDB" id="A0A1B7HG97"/>
<gene>
    <name evidence="2" type="ORF">M979_4335</name>
</gene>
<evidence type="ECO:0000256" key="1">
    <source>
        <dbReference type="ARBA" id="ARBA00008618"/>
    </source>
</evidence>
<dbReference type="InterPro" id="IPR042297">
    <property type="entry name" value="Antirestriction_sf"/>
</dbReference>
<dbReference type="PATRIC" id="fig|1354255.3.peg.4464"/>
<dbReference type="Proteomes" id="UP000078286">
    <property type="component" value="Unassembled WGS sequence"/>
</dbReference>
<accession>A0A1B7HG97</accession>
<dbReference type="InterPro" id="IPR004914">
    <property type="entry name" value="Antirestrict"/>
</dbReference>
<evidence type="ECO:0000313" key="2">
    <source>
        <dbReference type="EMBL" id="OAT14649.1"/>
    </source>
</evidence>
<evidence type="ECO:0008006" key="4">
    <source>
        <dbReference type="Google" id="ProtNLM"/>
    </source>
</evidence>
<dbReference type="Pfam" id="PF03230">
    <property type="entry name" value="Antirestrict"/>
    <property type="match status" value="1"/>
</dbReference>
<protein>
    <recommendedName>
        <fullName evidence="4">Antirestriction protein</fullName>
    </recommendedName>
</protein>
<keyword evidence="3" id="KW-1185">Reference proteome</keyword>